<evidence type="ECO:0000256" key="13">
    <source>
        <dbReference type="ARBA" id="ARBA00041418"/>
    </source>
</evidence>
<evidence type="ECO:0000256" key="4">
    <source>
        <dbReference type="ARBA" id="ARBA00022692"/>
    </source>
</evidence>
<evidence type="ECO:0000313" key="17">
    <source>
        <dbReference type="EMBL" id="HGU40452.1"/>
    </source>
</evidence>
<evidence type="ECO:0000256" key="16">
    <source>
        <dbReference type="SAM" id="Phobius"/>
    </source>
</evidence>
<protein>
    <recommendedName>
        <fullName evidence="12">Probable peptidoglycan glycosyltransferase FtsW</fullName>
        <ecNumber evidence="14">2.4.99.28</ecNumber>
    </recommendedName>
    <alternativeName>
        <fullName evidence="13">Cell division protein FtsW</fullName>
    </alternativeName>
    <alternativeName>
        <fullName evidence="10">Cell wall polymerase</fullName>
    </alternativeName>
    <alternativeName>
        <fullName evidence="9">Peptidoglycan polymerase</fullName>
    </alternativeName>
</protein>
<evidence type="ECO:0000256" key="9">
    <source>
        <dbReference type="ARBA" id="ARBA00032370"/>
    </source>
</evidence>
<dbReference type="GO" id="GO:0051301">
    <property type="term" value="P:cell division"/>
    <property type="evidence" value="ECO:0007669"/>
    <property type="project" value="InterPro"/>
</dbReference>
<name>A0A7C4CDI3_9BACT</name>
<proteinExistence type="inferred from homology"/>
<dbReference type="EC" id="2.4.99.28" evidence="14"/>
<feature type="transmembrane region" description="Helical" evidence="16">
    <location>
        <begin position="262"/>
        <end position="281"/>
    </location>
</feature>
<feature type="transmembrane region" description="Helical" evidence="16">
    <location>
        <begin position="45"/>
        <end position="63"/>
    </location>
</feature>
<evidence type="ECO:0000256" key="2">
    <source>
        <dbReference type="ARBA" id="ARBA00022676"/>
    </source>
</evidence>
<feature type="transmembrane region" description="Helical" evidence="16">
    <location>
        <begin position="293"/>
        <end position="316"/>
    </location>
</feature>
<dbReference type="PANTHER" id="PTHR30474:SF2">
    <property type="entry name" value="PEPTIDOGLYCAN GLYCOSYLTRANSFERASE FTSW-RELATED"/>
    <property type="match status" value="1"/>
</dbReference>
<feature type="transmembrane region" description="Helical" evidence="16">
    <location>
        <begin position="99"/>
        <end position="120"/>
    </location>
</feature>
<evidence type="ECO:0000256" key="8">
    <source>
        <dbReference type="ARBA" id="ARBA00023136"/>
    </source>
</evidence>
<dbReference type="AlphaFoldDB" id="A0A7C4CDI3"/>
<feature type="transmembrane region" description="Helical" evidence="16">
    <location>
        <begin position="6"/>
        <end position="24"/>
    </location>
</feature>
<feature type="transmembrane region" description="Helical" evidence="16">
    <location>
        <begin position="156"/>
        <end position="173"/>
    </location>
</feature>
<evidence type="ECO:0000256" key="11">
    <source>
        <dbReference type="ARBA" id="ARBA00038053"/>
    </source>
</evidence>
<evidence type="ECO:0000256" key="10">
    <source>
        <dbReference type="ARBA" id="ARBA00033270"/>
    </source>
</evidence>
<feature type="transmembrane region" description="Helical" evidence="16">
    <location>
        <begin position="328"/>
        <end position="352"/>
    </location>
</feature>
<sequence length="369" mass="41006">MKQELIVTFVSYFMLFIIGAIAMYSLDIAKEMVLGVQSNFFQKHIFTLIIGFLVFLITLNIPYQVFYKYYKFLYLLGTGLLLSVFAFPKINGVHRWIRLGSFTLQPSEFAKIILLLFLSIYVEQNREYMESFWRGFLLPMLFAGGYAALVMLQPNLSTAALVLIVSMLTLYYGGARFLYLLSTAVAGIVVFMTASALGYLHSYQIGRLSHFFSGNLAPQVDIALKAVKNSGITGAGLLGGFMKVYVPEAENDFVLAVIGEDFGFFGILIILIIYLFLAYALMRVSSFIERLSLRVFTWSYVTLILLHLTINLGVFAGMLPVTGVPLPFISTGGSSMIALLAGLGVIISGVFYKEERKPYKATEGDDIGG</sequence>
<dbReference type="GO" id="GO:0032153">
    <property type="term" value="C:cell division site"/>
    <property type="evidence" value="ECO:0007669"/>
    <property type="project" value="TreeGrafter"/>
</dbReference>
<feature type="transmembrane region" description="Helical" evidence="16">
    <location>
        <begin position="179"/>
        <end position="201"/>
    </location>
</feature>
<keyword evidence="8 16" id="KW-0472">Membrane</keyword>
<evidence type="ECO:0000256" key="7">
    <source>
        <dbReference type="ARBA" id="ARBA00022989"/>
    </source>
</evidence>
<keyword evidence="3" id="KW-0808">Transferase</keyword>
<dbReference type="GO" id="GO:0008360">
    <property type="term" value="P:regulation of cell shape"/>
    <property type="evidence" value="ECO:0007669"/>
    <property type="project" value="UniProtKB-KW"/>
</dbReference>
<evidence type="ECO:0000256" key="5">
    <source>
        <dbReference type="ARBA" id="ARBA00022960"/>
    </source>
</evidence>
<dbReference type="EMBL" id="DSZY01000021">
    <property type="protein sequence ID" value="HGU40452.1"/>
    <property type="molecule type" value="Genomic_DNA"/>
</dbReference>
<comment type="similarity">
    <text evidence="11">Belongs to the SEDS family. FtsW subfamily.</text>
</comment>
<dbReference type="PANTHER" id="PTHR30474">
    <property type="entry name" value="CELL CYCLE PROTEIN"/>
    <property type="match status" value="1"/>
</dbReference>
<evidence type="ECO:0000256" key="15">
    <source>
        <dbReference type="ARBA" id="ARBA00049902"/>
    </source>
</evidence>
<keyword evidence="4 16" id="KW-0812">Transmembrane</keyword>
<feature type="transmembrane region" description="Helical" evidence="16">
    <location>
        <begin position="69"/>
        <end position="87"/>
    </location>
</feature>
<comment type="catalytic activity">
    <reaction evidence="15">
        <text>[GlcNAc-(1-&gt;4)-Mur2Ac(oyl-L-Ala-gamma-D-Glu-L-Lys-D-Ala-D-Ala)](n)-di-trans,octa-cis-undecaprenyl diphosphate + beta-D-GlcNAc-(1-&gt;4)-Mur2Ac(oyl-L-Ala-gamma-D-Glu-L-Lys-D-Ala-D-Ala)-di-trans,octa-cis-undecaprenyl diphosphate = [GlcNAc-(1-&gt;4)-Mur2Ac(oyl-L-Ala-gamma-D-Glu-L-Lys-D-Ala-D-Ala)](n+1)-di-trans,octa-cis-undecaprenyl diphosphate + di-trans,octa-cis-undecaprenyl diphosphate + H(+)</text>
        <dbReference type="Rhea" id="RHEA:23708"/>
        <dbReference type="Rhea" id="RHEA-COMP:9602"/>
        <dbReference type="Rhea" id="RHEA-COMP:9603"/>
        <dbReference type="ChEBI" id="CHEBI:15378"/>
        <dbReference type="ChEBI" id="CHEBI:58405"/>
        <dbReference type="ChEBI" id="CHEBI:60033"/>
        <dbReference type="ChEBI" id="CHEBI:78435"/>
        <dbReference type="EC" id="2.4.99.28"/>
    </reaction>
</comment>
<evidence type="ECO:0000256" key="12">
    <source>
        <dbReference type="ARBA" id="ARBA00041185"/>
    </source>
</evidence>
<keyword evidence="2" id="KW-0328">Glycosyltransferase</keyword>
<gene>
    <name evidence="17" type="ORF">ENT77_04550</name>
</gene>
<evidence type="ECO:0000256" key="14">
    <source>
        <dbReference type="ARBA" id="ARBA00044770"/>
    </source>
</evidence>
<accession>A0A7C4CDI3</accession>
<dbReference type="GO" id="GO:0009252">
    <property type="term" value="P:peptidoglycan biosynthetic process"/>
    <property type="evidence" value="ECO:0007669"/>
    <property type="project" value="UniProtKB-KW"/>
</dbReference>
<comment type="subcellular location">
    <subcellularLocation>
        <location evidence="1">Membrane</location>
        <topology evidence="1">Multi-pass membrane protein</topology>
    </subcellularLocation>
</comment>
<dbReference type="GO" id="GO:0005886">
    <property type="term" value="C:plasma membrane"/>
    <property type="evidence" value="ECO:0007669"/>
    <property type="project" value="TreeGrafter"/>
</dbReference>
<reference evidence="17" key="1">
    <citation type="journal article" date="2020" name="mSystems">
        <title>Genome- and Community-Level Interaction Insights into Carbon Utilization and Element Cycling Functions of Hydrothermarchaeota in Hydrothermal Sediment.</title>
        <authorList>
            <person name="Zhou Z."/>
            <person name="Liu Y."/>
            <person name="Xu W."/>
            <person name="Pan J."/>
            <person name="Luo Z.H."/>
            <person name="Li M."/>
        </authorList>
    </citation>
    <scope>NUCLEOTIDE SEQUENCE [LARGE SCALE GENOMIC DNA]</scope>
    <source>
        <strain evidence="17">SpSt-609</strain>
    </source>
</reference>
<comment type="caution">
    <text evidence="17">The sequence shown here is derived from an EMBL/GenBank/DDBJ whole genome shotgun (WGS) entry which is preliminary data.</text>
</comment>
<evidence type="ECO:0000256" key="3">
    <source>
        <dbReference type="ARBA" id="ARBA00022679"/>
    </source>
</evidence>
<keyword evidence="6" id="KW-0573">Peptidoglycan synthesis</keyword>
<dbReference type="GO" id="GO:0008955">
    <property type="term" value="F:peptidoglycan glycosyltransferase activity"/>
    <property type="evidence" value="ECO:0007669"/>
    <property type="project" value="UniProtKB-EC"/>
</dbReference>
<dbReference type="Pfam" id="PF01098">
    <property type="entry name" value="FTSW_RODA_SPOVE"/>
    <property type="match status" value="1"/>
</dbReference>
<evidence type="ECO:0000256" key="6">
    <source>
        <dbReference type="ARBA" id="ARBA00022984"/>
    </source>
</evidence>
<dbReference type="InterPro" id="IPR001182">
    <property type="entry name" value="FtsW/RodA"/>
</dbReference>
<keyword evidence="5" id="KW-0133">Cell shape</keyword>
<keyword evidence="7 16" id="KW-1133">Transmembrane helix</keyword>
<evidence type="ECO:0000256" key="1">
    <source>
        <dbReference type="ARBA" id="ARBA00004141"/>
    </source>
</evidence>
<feature type="transmembrane region" description="Helical" evidence="16">
    <location>
        <begin position="132"/>
        <end position="149"/>
    </location>
</feature>
<organism evidence="17">
    <name type="scientific">Fervidobacterium thailandense</name>
    <dbReference type="NCBI Taxonomy" id="1008305"/>
    <lineage>
        <taxon>Bacteria</taxon>
        <taxon>Thermotogati</taxon>
        <taxon>Thermotogota</taxon>
        <taxon>Thermotogae</taxon>
        <taxon>Thermotogales</taxon>
        <taxon>Fervidobacteriaceae</taxon>
        <taxon>Fervidobacterium</taxon>
    </lineage>
</organism>
<dbReference type="GO" id="GO:0015648">
    <property type="term" value="F:lipid-linked peptidoglycan transporter activity"/>
    <property type="evidence" value="ECO:0007669"/>
    <property type="project" value="TreeGrafter"/>
</dbReference>